<dbReference type="InterPro" id="IPR007372">
    <property type="entry name" value="Lipid/polyisoprenoid-bd_YceI"/>
</dbReference>
<dbReference type="RefSeq" id="WP_132005067.1">
    <property type="nucleotide sequence ID" value="NZ_SMFK01000005.1"/>
</dbReference>
<proteinExistence type="predicted"/>
<reference evidence="2 3" key="1">
    <citation type="submission" date="2019-03" db="EMBL/GenBank/DDBJ databases">
        <title>Flavobacterium AR-3-4 sp. nov. isolated from arctic soil.</title>
        <authorList>
            <person name="Chaudhary D.K."/>
        </authorList>
    </citation>
    <scope>NUCLEOTIDE SEQUENCE [LARGE SCALE GENOMIC DNA]</scope>
    <source>
        <strain evidence="2 3">AR-3-4</strain>
    </source>
</reference>
<organism evidence="2 3">
    <name type="scientific">Flavobacterium cellulosilyticum</name>
    <dbReference type="NCBI Taxonomy" id="2541731"/>
    <lineage>
        <taxon>Bacteria</taxon>
        <taxon>Pseudomonadati</taxon>
        <taxon>Bacteroidota</taxon>
        <taxon>Flavobacteriia</taxon>
        <taxon>Flavobacteriales</taxon>
        <taxon>Flavobacteriaceae</taxon>
        <taxon>Flavobacterium</taxon>
    </lineage>
</organism>
<sequence length="183" mass="20283">MKTNKLIIATICLLAGNIIFSQKLMTRKGEVKFEASMAAFEEIAGTNNTASCILDESTADFAALVLIKAFKFKSPLMEEHFNENYMESSKFPKASFKGKIAGFDVKKLSVTKSTYDLEGDITIHGVTKKIKTKLNLSQNGDKIIATSVIFVKPQDYKIEIPNLVKDKIAENVKISMSFTLEAN</sequence>
<name>A0A4V2YZG3_9FLAO</name>
<evidence type="ECO:0000313" key="3">
    <source>
        <dbReference type="Proteomes" id="UP000295479"/>
    </source>
</evidence>
<accession>A0A4V2YZG3</accession>
<dbReference type="SUPFAM" id="SSF101874">
    <property type="entry name" value="YceI-like"/>
    <property type="match status" value="1"/>
</dbReference>
<dbReference type="InterPro" id="IPR036761">
    <property type="entry name" value="TTHA0802/YceI-like_sf"/>
</dbReference>
<evidence type="ECO:0000313" key="2">
    <source>
        <dbReference type="EMBL" id="TDD96977.1"/>
    </source>
</evidence>
<keyword evidence="3" id="KW-1185">Reference proteome</keyword>
<dbReference type="EMBL" id="SMFK01000005">
    <property type="protein sequence ID" value="TDD96977.1"/>
    <property type="molecule type" value="Genomic_DNA"/>
</dbReference>
<dbReference type="SMART" id="SM00867">
    <property type="entry name" value="YceI"/>
    <property type="match status" value="1"/>
</dbReference>
<evidence type="ECO:0000259" key="1">
    <source>
        <dbReference type="SMART" id="SM00867"/>
    </source>
</evidence>
<dbReference type="Pfam" id="PF04264">
    <property type="entry name" value="YceI"/>
    <property type="match status" value="1"/>
</dbReference>
<dbReference type="OrthoDB" id="116832at2"/>
<protein>
    <submittedName>
        <fullName evidence="2">YceI family protein</fullName>
    </submittedName>
</protein>
<dbReference type="PANTHER" id="PTHR34406:SF1">
    <property type="entry name" value="PROTEIN YCEI"/>
    <property type="match status" value="1"/>
</dbReference>
<dbReference type="Proteomes" id="UP000295479">
    <property type="component" value="Unassembled WGS sequence"/>
</dbReference>
<dbReference type="AlphaFoldDB" id="A0A4V2YZG3"/>
<dbReference type="Gene3D" id="2.40.128.110">
    <property type="entry name" value="Lipid/polyisoprenoid-binding, YceI-like"/>
    <property type="match status" value="1"/>
</dbReference>
<gene>
    <name evidence="2" type="ORF">E0F76_10070</name>
</gene>
<comment type="caution">
    <text evidence="2">The sequence shown here is derived from an EMBL/GenBank/DDBJ whole genome shotgun (WGS) entry which is preliminary data.</text>
</comment>
<dbReference type="PANTHER" id="PTHR34406">
    <property type="entry name" value="PROTEIN YCEI"/>
    <property type="match status" value="1"/>
</dbReference>
<feature type="domain" description="Lipid/polyisoprenoid-binding YceI-like" evidence="1">
    <location>
        <begin position="21"/>
        <end position="181"/>
    </location>
</feature>